<dbReference type="EMBL" id="MKGL01000156">
    <property type="protein sequence ID" value="RNF04668.1"/>
    <property type="molecule type" value="Genomic_DNA"/>
</dbReference>
<dbReference type="GeneID" id="40328797"/>
<dbReference type="VEuPathDB" id="TriTrypDB:TRSC58_03984"/>
<sequence length="139" mass="15285">MEEQRVGGCMDMSNGVKVLSFPEVETSESSNAEEVGDVVSATATDVDRGDVCIVFLQHTPVVSWQDVDDEVRFSPRVHALGDVSQHQITPNINLVRVAGDDHTNKYVIYDGVTETPACTDLFHGEYGDLDPVNTRMCRV</sequence>
<reference evidence="1 2" key="1">
    <citation type="journal article" date="2018" name="BMC Genomics">
        <title>Genomic comparison of Trypanosoma conorhini and Trypanosoma rangeli to Trypanosoma cruzi strains of high and low virulence.</title>
        <authorList>
            <person name="Bradwell K.R."/>
            <person name="Koparde V.N."/>
            <person name="Matveyev A.V."/>
            <person name="Serrano M.G."/>
            <person name="Alves J.M."/>
            <person name="Parikh H."/>
            <person name="Huang B."/>
            <person name="Lee V."/>
            <person name="Espinosa-Alvarez O."/>
            <person name="Ortiz P.A."/>
            <person name="Costa-Martins A.G."/>
            <person name="Teixeira M.M."/>
            <person name="Buck G.A."/>
        </authorList>
    </citation>
    <scope>NUCLEOTIDE SEQUENCE [LARGE SCALE GENOMIC DNA]</scope>
    <source>
        <strain evidence="1 2">AM80</strain>
    </source>
</reference>
<keyword evidence="2" id="KW-1185">Reference proteome</keyword>
<organism evidence="1 2">
    <name type="scientific">Trypanosoma rangeli</name>
    <dbReference type="NCBI Taxonomy" id="5698"/>
    <lineage>
        <taxon>Eukaryota</taxon>
        <taxon>Discoba</taxon>
        <taxon>Euglenozoa</taxon>
        <taxon>Kinetoplastea</taxon>
        <taxon>Metakinetoplastina</taxon>
        <taxon>Trypanosomatida</taxon>
        <taxon>Trypanosomatidae</taxon>
        <taxon>Trypanosoma</taxon>
        <taxon>Herpetosoma</taxon>
    </lineage>
</organism>
<proteinExistence type="predicted"/>
<evidence type="ECO:0000313" key="2">
    <source>
        <dbReference type="Proteomes" id="UP000283634"/>
    </source>
</evidence>
<gene>
    <name evidence="1" type="ORF">TraAM80_04864</name>
</gene>
<dbReference type="OrthoDB" id="273069at2759"/>
<dbReference type="Proteomes" id="UP000283634">
    <property type="component" value="Unassembled WGS sequence"/>
</dbReference>
<accession>A0A3R7MF32</accession>
<protein>
    <submittedName>
        <fullName evidence="1">Uncharacterized protein</fullName>
    </submittedName>
</protein>
<comment type="caution">
    <text evidence="1">The sequence shown here is derived from an EMBL/GenBank/DDBJ whole genome shotgun (WGS) entry which is preliminary data.</text>
</comment>
<dbReference type="AlphaFoldDB" id="A0A3R7MF32"/>
<name>A0A3R7MF32_TRYRA</name>
<dbReference type="RefSeq" id="XP_029238232.1">
    <property type="nucleotide sequence ID" value="XM_029381772.1"/>
</dbReference>
<evidence type="ECO:0000313" key="1">
    <source>
        <dbReference type="EMBL" id="RNF04668.1"/>
    </source>
</evidence>